<dbReference type="EMBL" id="BQNB010016530">
    <property type="protein sequence ID" value="GJT52805.1"/>
    <property type="molecule type" value="Genomic_DNA"/>
</dbReference>
<evidence type="ECO:0000256" key="1">
    <source>
        <dbReference type="SAM" id="MobiDB-lite"/>
    </source>
</evidence>
<reference evidence="3" key="1">
    <citation type="journal article" date="2022" name="Int. J. Mol. Sci.">
        <title>Draft Genome of Tanacetum Coccineum: Genomic Comparison of Closely Related Tanacetum-Family Plants.</title>
        <authorList>
            <person name="Yamashiro T."/>
            <person name="Shiraishi A."/>
            <person name="Nakayama K."/>
            <person name="Satake H."/>
        </authorList>
    </citation>
    <scope>NUCLEOTIDE SEQUENCE</scope>
</reference>
<dbReference type="Pfam" id="PF07727">
    <property type="entry name" value="RVT_2"/>
    <property type="match status" value="1"/>
</dbReference>
<reference evidence="3" key="2">
    <citation type="submission" date="2022-01" db="EMBL/GenBank/DDBJ databases">
        <authorList>
            <person name="Yamashiro T."/>
            <person name="Shiraishi A."/>
            <person name="Satake H."/>
            <person name="Nakayama K."/>
        </authorList>
    </citation>
    <scope>NUCLEOTIDE SEQUENCE</scope>
</reference>
<organism evidence="3 4">
    <name type="scientific">Tanacetum coccineum</name>
    <dbReference type="NCBI Taxonomy" id="301880"/>
    <lineage>
        <taxon>Eukaryota</taxon>
        <taxon>Viridiplantae</taxon>
        <taxon>Streptophyta</taxon>
        <taxon>Embryophyta</taxon>
        <taxon>Tracheophyta</taxon>
        <taxon>Spermatophyta</taxon>
        <taxon>Magnoliopsida</taxon>
        <taxon>eudicotyledons</taxon>
        <taxon>Gunneridae</taxon>
        <taxon>Pentapetalae</taxon>
        <taxon>asterids</taxon>
        <taxon>campanulids</taxon>
        <taxon>Asterales</taxon>
        <taxon>Asteraceae</taxon>
        <taxon>Asteroideae</taxon>
        <taxon>Anthemideae</taxon>
        <taxon>Anthemidinae</taxon>
        <taxon>Tanacetum</taxon>
    </lineage>
</organism>
<evidence type="ECO:0000259" key="2">
    <source>
        <dbReference type="Pfam" id="PF07727"/>
    </source>
</evidence>
<dbReference type="InterPro" id="IPR013103">
    <property type="entry name" value="RVT_2"/>
</dbReference>
<comment type="caution">
    <text evidence="3">The sequence shown here is derived from an EMBL/GenBank/DDBJ whole genome shotgun (WGS) entry which is preliminary data.</text>
</comment>
<proteinExistence type="predicted"/>
<gene>
    <name evidence="3" type="ORF">Tco_0978962</name>
</gene>
<accession>A0ABQ5EPJ1</accession>
<feature type="region of interest" description="Disordered" evidence="1">
    <location>
        <begin position="125"/>
        <end position="154"/>
    </location>
</feature>
<dbReference type="CDD" id="cd09272">
    <property type="entry name" value="RNase_HI_RT_Ty1"/>
    <property type="match status" value="1"/>
</dbReference>
<feature type="domain" description="Reverse transcriptase Ty1/copia-type" evidence="2">
    <location>
        <begin position="170"/>
        <end position="356"/>
    </location>
</feature>
<evidence type="ECO:0000313" key="4">
    <source>
        <dbReference type="Proteomes" id="UP001151760"/>
    </source>
</evidence>
<dbReference type="Proteomes" id="UP001151760">
    <property type="component" value="Unassembled WGS sequence"/>
</dbReference>
<dbReference type="PANTHER" id="PTHR11439:SF467">
    <property type="entry name" value="INTEGRASE CATALYTIC DOMAIN-CONTAINING PROTEIN"/>
    <property type="match status" value="1"/>
</dbReference>
<protein>
    <submittedName>
        <fullName evidence="3">Retrovirus-related pol polyprotein from transposon TNT 1-94</fullName>
    </submittedName>
</protein>
<dbReference type="PANTHER" id="PTHR11439">
    <property type="entry name" value="GAG-POL-RELATED RETROTRANSPOSON"/>
    <property type="match status" value="1"/>
</dbReference>
<sequence>MGPQRRLGIYIGYETISIIRYLEPLTGDVFTAHFADCHFNEAIFPPLGEEKKNHEKDVSWSEPLLLYLDPCTKQSETKVQKIIHMKEIANQLPDAFTNIKRVTKSYIQAINALARVEIPDIKSDDKVTQESKARLKGGRPVGSKDKNPRKRKQQKTQLFKRILFLKEHKIWVIMRKRNENDEVIRYKARLVAQGFSQRPRIDYEETYSLIMDAITFRYLISLAVIKNLDMRLMDVVTTYLYGSLDSDIYMKIPEGFKMPEALSTKPKDMYSVKLQRSLYGLKLSGRMWYNRLSDYLISKGYKSNLICPCVFIKKTRSGFVIIVVYVDDLNIIGTNKEINEVVVHLEEEFEMKDLAKSLSTPMVGRSLNVDNDPFRPCEEDEDILGPEVPYLIAIRALKYLTNCTIPDISFAVNLLARFNAGYLSDPHKARSQTGYVFLDGGTSISWHSQKLTLVATSSNHAEVIALHEASRECVWLRSMTQLIVTSCGLNKEKSLTIIHEDNEACVAYERRLYQKR</sequence>
<keyword evidence="4" id="KW-1185">Reference proteome</keyword>
<name>A0ABQ5EPJ1_9ASTR</name>
<evidence type="ECO:0000313" key="3">
    <source>
        <dbReference type="EMBL" id="GJT52805.1"/>
    </source>
</evidence>